<gene>
    <name evidence="2" type="ORF">KSX_64060</name>
</gene>
<dbReference type="PANTHER" id="PTHR45277">
    <property type="entry name" value="EXPRESSED PROTEIN"/>
    <property type="match status" value="1"/>
</dbReference>
<dbReference type="Gene3D" id="3.40.50.150">
    <property type="entry name" value="Vaccinia Virus protein VP39"/>
    <property type="match status" value="1"/>
</dbReference>
<dbReference type="Pfam" id="PF13847">
    <property type="entry name" value="Methyltransf_31"/>
    <property type="match status" value="1"/>
</dbReference>
<evidence type="ECO:0000259" key="1">
    <source>
        <dbReference type="Pfam" id="PF13847"/>
    </source>
</evidence>
<reference evidence="2" key="1">
    <citation type="submission" date="2020-10" db="EMBL/GenBank/DDBJ databases">
        <title>Taxonomic study of unclassified bacteria belonging to the class Ktedonobacteria.</title>
        <authorList>
            <person name="Yabe S."/>
            <person name="Wang C.M."/>
            <person name="Zheng Y."/>
            <person name="Sakai Y."/>
            <person name="Cavaletti L."/>
            <person name="Monciardini P."/>
            <person name="Donadio S."/>
        </authorList>
    </citation>
    <scope>NUCLEOTIDE SEQUENCE</scope>
    <source>
        <strain evidence="2">SOSP1-1</strain>
    </source>
</reference>
<name>A0A8J3I9I1_9CHLR</name>
<dbReference type="PANTHER" id="PTHR45277:SF1">
    <property type="entry name" value="EXPRESSED PROTEIN"/>
    <property type="match status" value="1"/>
</dbReference>
<organism evidence="2 3">
    <name type="scientific">Ktedonospora formicarum</name>
    <dbReference type="NCBI Taxonomy" id="2778364"/>
    <lineage>
        <taxon>Bacteria</taxon>
        <taxon>Bacillati</taxon>
        <taxon>Chloroflexota</taxon>
        <taxon>Ktedonobacteria</taxon>
        <taxon>Ktedonobacterales</taxon>
        <taxon>Ktedonobacteraceae</taxon>
        <taxon>Ktedonospora</taxon>
    </lineage>
</organism>
<evidence type="ECO:0000313" key="2">
    <source>
        <dbReference type="EMBL" id="GHO48243.1"/>
    </source>
</evidence>
<evidence type="ECO:0000313" key="3">
    <source>
        <dbReference type="Proteomes" id="UP000612362"/>
    </source>
</evidence>
<dbReference type="Proteomes" id="UP000612362">
    <property type="component" value="Unassembled WGS sequence"/>
</dbReference>
<dbReference type="CDD" id="cd02440">
    <property type="entry name" value="AdoMet_MTases"/>
    <property type="match status" value="1"/>
</dbReference>
<dbReference type="InterPro" id="IPR029063">
    <property type="entry name" value="SAM-dependent_MTases_sf"/>
</dbReference>
<dbReference type="GO" id="GO:0008757">
    <property type="term" value="F:S-adenosylmethionine-dependent methyltransferase activity"/>
    <property type="evidence" value="ECO:0007669"/>
    <property type="project" value="InterPro"/>
</dbReference>
<protein>
    <recommendedName>
        <fullName evidence="1">Methyltransferase domain-containing protein</fullName>
    </recommendedName>
</protein>
<proteinExistence type="predicted"/>
<dbReference type="SUPFAM" id="SSF53335">
    <property type="entry name" value="S-adenosyl-L-methionine-dependent methyltransferases"/>
    <property type="match status" value="1"/>
</dbReference>
<accession>A0A8J3I9I1</accession>
<dbReference type="AlphaFoldDB" id="A0A8J3I9I1"/>
<sequence>MNLNSYNYTTRSGKFQVWAGILSGIQLRGDEQVLDLGCGRGAVLLMAAKLLPTGKATGIDLWKTNDQSGNAMEVTTRNAELEGVAERVELHTADMQKLPFADNTFDVILSSLAIHNIPEAAGRSHAIDEAVRVLKPGGKLRIADFRNTQAYERRLQELGMLDVKHQTLDWRFWYGSPWTATKLVSARKPA</sequence>
<dbReference type="InterPro" id="IPR025714">
    <property type="entry name" value="Methyltranfer_dom"/>
</dbReference>
<keyword evidence="3" id="KW-1185">Reference proteome</keyword>
<dbReference type="RefSeq" id="WP_220197441.1">
    <property type="nucleotide sequence ID" value="NZ_BNJF01000003.1"/>
</dbReference>
<feature type="domain" description="Methyltransferase" evidence="1">
    <location>
        <begin position="30"/>
        <end position="155"/>
    </location>
</feature>
<dbReference type="EMBL" id="BNJF01000003">
    <property type="protein sequence ID" value="GHO48243.1"/>
    <property type="molecule type" value="Genomic_DNA"/>
</dbReference>
<comment type="caution">
    <text evidence="2">The sequence shown here is derived from an EMBL/GenBank/DDBJ whole genome shotgun (WGS) entry which is preliminary data.</text>
</comment>